<evidence type="ECO:0000256" key="11">
    <source>
        <dbReference type="ARBA" id="ARBA00023163"/>
    </source>
</evidence>
<dbReference type="CDD" id="cd17574">
    <property type="entry name" value="REC_OmpR"/>
    <property type="match status" value="1"/>
</dbReference>
<keyword evidence="10" id="KW-0238">DNA-binding</keyword>
<proteinExistence type="predicted"/>
<keyword evidence="11" id="KW-0804">Transcription</keyword>
<evidence type="ECO:0000259" key="17">
    <source>
        <dbReference type="PROSITE" id="PS50110"/>
    </source>
</evidence>
<dbReference type="Gene3D" id="3.40.50.2300">
    <property type="match status" value="1"/>
</dbReference>
<evidence type="ECO:0000259" key="15">
    <source>
        <dbReference type="PROSITE" id="PS01124"/>
    </source>
</evidence>
<evidence type="ECO:0000256" key="8">
    <source>
        <dbReference type="ARBA" id="ARBA00023012"/>
    </source>
</evidence>
<evidence type="ECO:0000313" key="18">
    <source>
        <dbReference type="EMBL" id="NDU98435.1"/>
    </source>
</evidence>
<evidence type="ECO:0000256" key="7">
    <source>
        <dbReference type="ARBA" id="ARBA00022840"/>
    </source>
</evidence>
<comment type="catalytic activity">
    <reaction evidence="1">
        <text>ATP + protein L-histidine = ADP + protein N-phospho-L-histidine.</text>
        <dbReference type="EC" id="2.7.13.3"/>
    </reaction>
</comment>
<dbReference type="PROSITE" id="PS50109">
    <property type="entry name" value="HIS_KIN"/>
    <property type="match status" value="1"/>
</dbReference>
<keyword evidence="6" id="KW-0418">Kinase</keyword>
<feature type="modified residue" description="4-aspartylphosphate" evidence="12">
    <location>
        <position position="1169"/>
    </location>
</feature>
<dbReference type="InterPro" id="IPR018060">
    <property type="entry name" value="HTH_AraC"/>
</dbReference>
<dbReference type="PRINTS" id="PR00344">
    <property type="entry name" value="BCTRLSENSOR"/>
</dbReference>
<evidence type="ECO:0000256" key="9">
    <source>
        <dbReference type="ARBA" id="ARBA00023015"/>
    </source>
</evidence>
<comment type="caution">
    <text evidence="18">The sequence shown here is derived from an EMBL/GenBank/DDBJ whole genome shotgun (WGS) entry which is preliminary data.</text>
</comment>
<feature type="signal peptide" evidence="14">
    <location>
        <begin position="1"/>
        <end position="17"/>
    </location>
</feature>
<dbReference type="InterPro" id="IPR036097">
    <property type="entry name" value="HisK_dim/P_sf"/>
</dbReference>
<dbReference type="SUPFAM" id="SSF55874">
    <property type="entry name" value="ATPase domain of HSP90 chaperone/DNA topoisomerase II/histidine kinase"/>
    <property type="match status" value="1"/>
</dbReference>
<dbReference type="InterPro" id="IPR003594">
    <property type="entry name" value="HATPase_dom"/>
</dbReference>
<dbReference type="SUPFAM" id="SSF46689">
    <property type="entry name" value="Homeodomain-like"/>
    <property type="match status" value="1"/>
</dbReference>
<protein>
    <recommendedName>
        <fullName evidence="2">histidine kinase</fullName>
        <ecNumber evidence="2">2.7.13.3</ecNumber>
    </recommendedName>
</protein>
<dbReference type="EC" id="2.7.13.3" evidence="2"/>
<dbReference type="Gene3D" id="3.30.565.10">
    <property type="entry name" value="Histidine kinase-like ATPase, C-terminal domain"/>
    <property type="match status" value="1"/>
</dbReference>
<dbReference type="FunFam" id="1.10.287.130:FF:000045">
    <property type="entry name" value="Two-component system sensor histidine kinase/response regulator"/>
    <property type="match status" value="1"/>
</dbReference>
<dbReference type="CDD" id="cd00082">
    <property type="entry name" value="HisKA"/>
    <property type="match status" value="1"/>
</dbReference>
<evidence type="ECO:0000256" key="10">
    <source>
        <dbReference type="ARBA" id="ARBA00023125"/>
    </source>
</evidence>
<dbReference type="Gene3D" id="1.10.10.60">
    <property type="entry name" value="Homeodomain-like"/>
    <property type="match status" value="1"/>
</dbReference>
<dbReference type="InterPro" id="IPR036890">
    <property type="entry name" value="HATPase_C_sf"/>
</dbReference>
<dbReference type="Pfam" id="PF12833">
    <property type="entry name" value="HTH_18"/>
    <property type="match status" value="1"/>
</dbReference>
<dbReference type="Pfam" id="PF07494">
    <property type="entry name" value="Reg_prop"/>
    <property type="match status" value="2"/>
</dbReference>
<feature type="domain" description="Response regulatory" evidence="17">
    <location>
        <begin position="1121"/>
        <end position="1236"/>
    </location>
</feature>
<evidence type="ECO:0000256" key="1">
    <source>
        <dbReference type="ARBA" id="ARBA00000085"/>
    </source>
</evidence>
<dbReference type="Gene3D" id="2.130.10.10">
    <property type="entry name" value="YVTN repeat-like/Quinoprotein amine dehydrogenase"/>
    <property type="match status" value="4"/>
</dbReference>
<evidence type="ECO:0000256" key="4">
    <source>
        <dbReference type="ARBA" id="ARBA00022679"/>
    </source>
</evidence>
<feature type="chain" id="PRO_5026767358" description="histidine kinase" evidence="14">
    <location>
        <begin position="18"/>
        <end position="1378"/>
    </location>
</feature>
<dbReference type="SUPFAM" id="SSF52172">
    <property type="entry name" value="CheY-like"/>
    <property type="match status" value="1"/>
</dbReference>
<dbReference type="SMART" id="SM00387">
    <property type="entry name" value="HATPase_c"/>
    <property type="match status" value="1"/>
</dbReference>
<dbReference type="InterPro" id="IPR011110">
    <property type="entry name" value="Reg_prop"/>
</dbReference>
<dbReference type="FunFam" id="3.30.565.10:FF:000037">
    <property type="entry name" value="Hybrid sensor histidine kinase/response regulator"/>
    <property type="match status" value="1"/>
</dbReference>
<dbReference type="Pfam" id="PF02518">
    <property type="entry name" value="HATPase_c"/>
    <property type="match status" value="1"/>
</dbReference>
<dbReference type="Pfam" id="PF00072">
    <property type="entry name" value="Response_reg"/>
    <property type="match status" value="1"/>
</dbReference>
<evidence type="ECO:0000256" key="14">
    <source>
        <dbReference type="SAM" id="SignalP"/>
    </source>
</evidence>
<evidence type="ECO:0000256" key="5">
    <source>
        <dbReference type="ARBA" id="ARBA00022741"/>
    </source>
</evidence>
<keyword evidence="5" id="KW-0547">Nucleotide-binding</keyword>
<dbReference type="InterPro" id="IPR005467">
    <property type="entry name" value="His_kinase_dom"/>
</dbReference>
<dbReference type="InterPro" id="IPR011006">
    <property type="entry name" value="CheY-like_superfamily"/>
</dbReference>
<dbReference type="PROSITE" id="PS01124">
    <property type="entry name" value="HTH_ARAC_FAMILY_2"/>
    <property type="match status" value="1"/>
</dbReference>
<keyword evidence="19" id="KW-1185">Reference proteome</keyword>
<dbReference type="Gene3D" id="1.10.287.130">
    <property type="match status" value="1"/>
</dbReference>
<evidence type="ECO:0000256" key="6">
    <source>
        <dbReference type="ARBA" id="ARBA00022777"/>
    </source>
</evidence>
<dbReference type="PANTHER" id="PTHR43547:SF2">
    <property type="entry name" value="HYBRID SIGNAL TRANSDUCTION HISTIDINE KINASE C"/>
    <property type="match status" value="1"/>
</dbReference>
<feature type="compositionally biased region" description="Low complexity" evidence="13">
    <location>
        <begin position="1101"/>
        <end position="1114"/>
    </location>
</feature>
<dbReference type="InterPro" id="IPR013783">
    <property type="entry name" value="Ig-like_fold"/>
</dbReference>
<dbReference type="Pfam" id="PF00512">
    <property type="entry name" value="HisKA"/>
    <property type="match status" value="1"/>
</dbReference>
<dbReference type="InterPro" id="IPR011123">
    <property type="entry name" value="Y_Y_Y"/>
</dbReference>
<evidence type="ECO:0000313" key="19">
    <source>
        <dbReference type="Proteomes" id="UP000474175"/>
    </source>
</evidence>
<dbReference type="SUPFAM" id="SSF47384">
    <property type="entry name" value="Homodimeric domain of signal transducing histidine kinase"/>
    <property type="match status" value="1"/>
</dbReference>
<keyword evidence="14" id="KW-0732">Signal</keyword>
<dbReference type="InterPro" id="IPR001789">
    <property type="entry name" value="Sig_transdc_resp-reg_receiver"/>
</dbReference>
<evidence type="ECO:0000256" key="13">
    <source>
        <dbReference type="SAM" id="MobiDB-lite"/>
    </source>
</evidence>
<evidence type="ECO:0000259" key="16">
    <source>
        <dbReference type="PROSITE" id="PS50109"/>
    </source>
</evidence>
<evidence type="ECO:0000256" key="3">
    <source>
        <dbReference type="ARBA" id="ARBA00022553"/>
    </source>
</evidence>
<dbReference type="GO" id="GO:0000155">
    <property type="term" value="F:phosphorelay sensor kinase activity"/>
    <property type="evidence" value="ECO:0007669"/>
    <property type="project" value="InterPro"/>
</dbReference>
<dbReference type="SMART" id="SM00448">
    <property type="entry name" value="REC"/>
    <property type="match status" value="1"/>
</dbReference>
<name>A0A6L9LD04_9BACT</name>
<dbReference type="InterPro" id="IPR018062">
    <property type="entry name" value="HTH_AraC-typ_CS"/>
</dbReference>
<dbReference type="GO" id="GO:0043565">
    <property type="term" value="F:sequence-specific DNA binding"/>
    <property type="evidence" value="ECO:0007669"/>
    <property type="project" value="InterPro"/>
</dbReference>
<dbReference type="InterPro" id="IPR009057">
    <property type="entry name" value="Homeodomain-like_sf"/>
</dbReference>
<evidence type="ECO:0000256" key="2">
    <source>
        <dbReference type="ARBA" id="ARBA00012438"/>
    </source>
</evidence>
<organism evidence="18 19">
    <name type="scientific">Spirosoma terrae</name>
    <dbReference type="NCBI Taxonomy" id="1968276"/>
    <lineage>
        <taxon>Bacteria</taxon>
        <taxon>Pseudomonadati</taxon>
        <taxon>Bacteroidota</taxon>
        <taxon>Cytophagia</taxon>
        <taxon>Cytophagales</taxon>
        <taxon>Cytophagaceae</taxon>
        <taxon>Spirosoma</taxon>
    </lineage>
</organism>
<dbReference type="PANTHER" id="PTHR43547">
    <property type="entry name" value="TWO-COMPONENT HISTIDINE KINASE"/>
    <property type="match status" value="1"/>
</dbReference>
<feature type="domain" description="HTH araC/xylS-type" evidence="15">
    <location>
        <begin position="1271"/>
        <end position="1369"/>
    </location>
</feature>
<dbReference type="Proteomes" id="UP000474175">
    <property type="component" value="Unassembled WGS sequence"/>
</dbReference>
<dbReference type="Gene3D" id="2.60.40.10">
    <property type="entry name" value="Immunoglobulins"/>
    <property type="match status" value="1"/>
</dbReference>
<dbReference type="InterPro" id="IPR003661">
    <property type="entry name" value="HisK_dim/P_dom"/>
</dbReference>
<keyword evidence="7" id="KW-0067">ATP-binding</keyword>
<keyword evidence="4" id="KW-0808">Transferase</keyword>
<accession>A0A6L9LD04</accession>
<dbReference type="GO" id="GO:0003700">
    <property type="term" value="F:DNA-binding transcription factor activity"/>
    <property type="evidence" value="ECO:0007669"/>
    <property type="project" value="InterPro"/>
</dbReference>
<sequence length="1378" mass="155648">MRLLFLFFCLLPLSLYAQLKGWQEITISEGLSQGMIYDLKQDQKGFIWAATKDGLNRYDGYNFTVFTHDAYNKYSLSSNACSTLLVDHRGRLWVGTLTNGLNLYDDRTQRFYYIDMSDPASPDAGNFEIVSLHEDPEGNIWVGTSQNKLVKITLSDSLKTGFPAQANATGQVRFSRFSFPLFGADNRDSPTHIVFHADGQAMVSAARGLFTINWQYPEGVTQVPQFGSMASLVQVTPKKNRSDYWFGFIANSLIGWQKTKRKIIRLPPIKNYNVYLVAMDDHTIAVATPDFLWLMSPEQLYAQDSLSARNAFAVMPPNVFAVSKLLIDKTGNIWVGTGGYGLRRFSPRIKQFKTYLPSASLTYLFQDRQGQLYVRDQFDYRQLVQSGNRRIKIPFRDNTSSILYEQSKYLMQDRQGFFWASVNSTQPIATTHQFVKFSENWQRLKTYSMPSGTAFGRYGNQTREDKAGYLWIGAMNGKLLRFDPTTETFTVFSYQHLLPRQAAEVETYSLYFDGSGTCWIGTQSGLVRVDHPETKPAFSVYKNDVSRRESLSNDFVSSTVDDPDQPEKYLWVSTKGGGLDRLDKQTGQFQHFTEAQGLPNKVVYGILTDEFKNLWMSTNRGLAQFNPRTLKFRNYTKTDGLQDDEFNTGSFLKTVSGELLFGGVNGLTAFQSKDIATTASGSAPLVHIIGLKINNEAVVVGAPDGILPASIEQTNRLDLSHTQNLLTLEFTVMDYTNSAKNQFRYRLDGIDQDWVEAGTNRFANYAQLPSGTYTFELQGSTNGDVWSKSAPLVIRIHPPFYRTWWAYMLYFCIVLLVIWQLYQFQKQRWLLQQQVVFEQNETNRLAELDTLKTQFFTNISHEFRTPLTLILGPLTDLKRRFQTEKVVTLTEPVVTLMEQNSNRLLSLINQLLDLSKLEANQLKAAPQPGDIAVFIRTLARSFNSLAESRQISFSFAQTQDHVQASFDRDKIEKIITNLLSNAFKFTPVGKQVLLRIDYPSSETTDELVITVEDTGIGIAPANLAAIFERFYQVDSKANRMYEGTGIGLSLVNELVKVLGGTIDVASTEGIGTSFTVRLPLVRLEQQIRSDNSELPEPIERSTTSPSDLSDTSSTAPTTDNVLLIIDDNADIRAYVRSVFESDYHIIEANDGQDGLEKATASLPTVIICDLMMPRLDGLGFCRQLKQQETTSHIPVIMLTARSTVEDRIEGLELGADDYLTKPFNQAELKIRVRNLVQKQVRLQQYYGSKINAESKVPNEPGHSAKEELFLTKALTVVRSQMADSSFGVETFSQLMTMSQSQLVRKLKALTGQTAVEYIRTIRLEAAAELLRQGEGVSVVAYQVGFESLSYFSRVFQEKFGVTPSSYEPPTYLDKRQDK</sequence>
<feature type="domain" description="Histidine kinase" evidence="16">
    <location>
        <begin position="858"/>
        <end position="1082"/>
    </location>
</feature>
<dbReference type="InterPro" id="IPR004358">
    <property type="entry name" value="Sig_transdc_His_kin-like_C"/>
</dbReference>
<feature type="region of interest" description="Disordered" evidence="13">
    <location>
        <begin position="1089"/>
        <end position="1114"/>
    </location>
</feature>
<reference evidence="18 19" key="1">
    <citation type="submission" date="2020-02" db="EMBL/GenBank/DDBJ databases">
        <title>Draft genome sequence of two Spirosoma agri KCTC 52727 and Spirosoma terrae KCTC 52035.</title>
        <authorList>
            <person name="Rojas J."/>
            <person name="Ambika Manirajan B."/>
            <person name="Suarez C."/>
            <person name="Ratering S."/>
            <person name="Schnell S."/>
        </authorList>
    </citation>
    <scope>NUCLEOTIDE SEQUENCE [LARGE SCALE GENOMIC DNA]</scope>
    <source>
        <strain evidence="18 19">KCTC 52035</strain>
    </source>
</reference>
<dbReference type="RefSeq" id="WP_163954569.1">
    <property type="nucleotide sequence ID" value="NZ_JAAFZH010000017.1"/>
</dbReference>
<dbReference type="InterPro" id="IPR015943">
    <property type="entry name" value="WD40/YVTN_repeat-like_dom_sf"/>
</dbReference>
<keyword evidence="9" id="KW-0805">Transcription regulation</keyword>
<dbReference type="SUPFAM" id="SSF63829">
    <property type="entry name" value="Calcium-dependent phosphotriesterase"/>
    <property type="match status" value="2"/>
</dbReference>
<dbReference type="EMBL" id="JAAFZH010000017">
    <property type="protein sequence ID" value="NDU98435.1"/>
    <property type="molecule type" value="Genomic_DNA"/>
</dbReference>
<dbReference type="PROSITE" id="PS00041">
    <property type="entry name" value="HTH_ARAC_FAMILY_1"/>
    <property type="match status" value="1"/>
</dbReference>
<gene>
    <name evidence="18" type="ORF">GK108_26350</name>
</gene>
<dbReference type="SMART" id="SM00388">
    <property type="entry name" value="HisKA"/>
    <property type="match status" value="1"/>
</dbReference>
<keyword evidence="3 12" id="KW-0597">Phosphoprotein</keyword>
<dbReference type="Pfam" id="PF07495">
    <property type="entry name" value="Y_Y_Y"/>
    <property type="match status" value="1"/>
</dbReference>
<keyword evidence="8" id="KW-0902">Two-component regulatory system</keyword>
<dbReference type="GO" id="GO:0005524">
    <property type="term" value="F:ATP binding"/>
    <property type="evidence" value="ECO:0007669"/>
    <property type="project" value="UniProtKB-KW"/>
</dbReference>
<dbReference type="PROSITE" id="PS50110">
    <property type="entry name" value="RESPONSE_REGULATORY"/>
    <property type="match status" value="1"/>
</dbReference>
<dbReference type="SMART" id="SM00342">
    <property type="entry name" value="HTH_ARAC"/>
    <property type="match status" value="1"/>
</dbReference>
<dbReference type="CDD" id="cd16922">
    <property type="entry name" value="HATPase_EvgS-ArcB-TorS-like"/>
    <property type="match status" value="1"/>
</dbReference>
<evidence type="ECO:0000256" key="12">
    <source>
        <dbReference type="PROSITE-ProRule" id="PRU00169"/>
    </source>
</evidence>